<keyword evidence="1" id="KW-0732">Signal</keyword>
<sequence length="83" mass="8872">MNSFLKVHAVVCLVLLVGCSSGRFVTPDDADTEYSSEYALAKRGAPCVCEKGDKTGIYWVAGCSTGWSNCKKYFMGNCCVTAG</sequence>
<proteinExistence type="evidence at transcript level"/>
<feature type="signal peptide" evidence="1">
    <location>
        <begin position="1"/>
        <end position="22"/>
    </location>
</feature>
<accession>A0A4Y5RX10</accession>
<protein>
    <submittedName>
        <fullName evidence="3">Sodium ion channel toxin</fullName>
    </submittedName>
</protein>
<organism evidence="3">
    <name type="scientific">Edwardsia elegans</name>
    <dbReference type="NCBI Taxonomy" id="132404"/>
    <lineage>
        <taxon>Eukaryota</taxon>
        <taxon>Metazoa</taxon>
        <taxon>Cnidaria</taxon>
        <taxon>Anthozoa</taxon>
        <taxon>Hexacorallia</taxon>
        <taxon>Actiniaria</taxon>
        <taxon>Edwardsiidae</taxon>
        <taxon>Edwardsia</taxon>
    </lineage>
</organism>
<evidence type="ECO:0000313" key="2">
    <source>
        <dbReference type="EMBL" id="QDA01861.1"/>
    </source>
</evidence>
<dbReference type="PROSITE" id="PS51257">
    <property type="entry name" value="PROKAR_LIPOPROTEIN"/>
    <property type="match status" value="1"/>
</dbReference>
<dbReference type="EMBL" id="MK912036">
    <property type="protein sequence ID" value="QDA01865.1"/>
    <property type="molecule type" value="mRNA"/>
</dbReference>
<evidence type="ECO:0000313" key="3">
    <source>
        <dbReference type="EMBL" id="QDA01865.1"/>
    </source>
</evidence>
<evidence type="ECO:0000256" key="1">
    <source>
        <dbReference type="SAM" id="SignalP"/>
    </source>
</evidence>
<reference evidence="3" key="1">
    <citation type="journal article" date="2019" name="Mol. Biol. Evol.">
        <title>The birth and death of toxins with distinct functions: a case study in the sea anemone Nematostella.</title>
        <authorList>
            <person name="Sachkova M.Y."/>
            <person name="Singer S.A."/>
            <person name="Macrander J."/>
            <person name="Reitzel A.M."/>
            <person name="Peigneur S."/>
            <person name="Tytgat J."/>
            <person name="Moran Y."/>
        </authorList>
    </citation>
    <scope>NUCLEOTIDE SEQUENCE</scope>
    <source>
        <strain evidence="3">Eel_11969</strain>
        <strain evidence="2">Eel_27245</strain>
    </source>
</reference>
<dbReference type="EMBL" id="MK912032">
    <property type="protein sequence ID" value="QDA01861.1"/>
    <property type="molecule type" value="mRNA"/>
</dbReference>
<name>A0A4Y5RX10_9CNID</name>
<dbReference type="AlphaFoldDB" id="A0A4Y5RX10"/>
<feature type="chain" id="PRO_5033458936" evidence="1">
    <location>
        <begin position="23"/>
        <end position="83"/>
    </location>
</feature>